<comment type="subcellular location">
    <subcellularLocation>
        <location evidence="1">Nucleus</location>
    </subcellularLocation>
</comment>
<dbReference type="STRING" id="933852.A0A0C2X811"/>
<feature type="compositionally biased region" description="Basic and acidic residues" evidence="6">
    <location>
        <begin position="1"/>
        <end position="11"/>
    </location>
</feature>
<dbReference type="GO" id="GO:0043124">
    <property type="term" value="P:negative regulation of canonical NF-kappaB signal transduction"/>
    <property type="evidence" value="ECO:0007669"/>
    <property type="project" value="InterPro"/>
</dbReference>
<keyword evidence="3" id="KW-0677">Repeat</keyword>
<reference evidence="7 8" key="1">
    <citation type="submission" date="2014-04" db="EMBL/GenBank/DDBJ databases">
        <authorList>
            <consortium name="DOE Joint Genome Institute"/>
            <person name="Kuo A."/>
            <person name="Zuccaro A."/>
            <person name="Kohler A."/>
            <person name="Nagy L.G."/>
            <person name="Floudas D."/>
            <person name="Copeland A."/>
            <person name="Barry K.W."/>
            <person name="Cichocki N."/>
            <person name="Veneault-Fourrey C."/>
            <person name="LaButti K."/>
            <person name="Lindquist E.A."/>
            <person name="Lipzen A."/>
            <person name="Lundell T."/>
            <person name="Morin E."/>
            <person name="Murat C."/>
            <person name="Sun H."/>
            <person name="Tunlid A."/>
            <person name="Henrissat B."/>
            <person name="Grigoriev I.V."/>
            <person name="Hibbett D.S."/>
            <person name="Martin F."/>
            <person name="Nordberg H.P."/>
            <person name="Cantor M.N."/>
            <person name="Hua S.X."/>
        </authorList>
    </citation>
    <scope>NUCLEOTIDE SEQUENCE [LARGE SCALE GENOMIC DNA]</scope>
    <source>
        <strain evidence="7 8">MAFF 305830</strain>
    </source>
</reference>
<evidence type="ECO:0000256" key="5">
    <source>
        <dbReference type="ARBA" id="ARBA00023242"/>
    </source>
</evidence>
<proteinExistence type="predicted"/>
<evidence type="ECO:0000313" key="8">
    <source>
        <dbReference type="Proteomes" id="UP000054097"/>
    </source>
</evidence>
<keyword evidence="4" id="KW-0040">ANK repeat</keyword>
<keyword evidence="8" id="KW-1185">Reference proteome</keyword>
<dbReference type="AlphaFoldDB" id="A0A0C2X811"/>
<reference evidence="8" key="2">
    <citation type="submission" date="2015-01" db="EMBL/GenBank/DDBJ databases">
        <title>Evolutionary Origins and Diversification of the Mycorrhizal Mutualists.</title>
        <authorList>
            <consortium name="DOE Joint Genome Institute"/>
            <consortium name="Mycorrhizal Genomics Consortium"/>
            <person name="Kohler A."/>
            <person name="Kuo A."/>
            <person name="Nagy L.G."/>
            <person name="Floudas D."/>
            <person name="Copeland A."/>
            <person name="Barry K.W."/>
            <person name="Cichocki N."/>
            <person name="Veneault-Fourrey C."/>
            <person name="LaButti K."/>
            <person name="Lindquist E.A."/>
            <person name="Lipzen A."/>
            <person name="Lundell T."/>
            <person name="Morin E."/>
            <person name="Murat C."/>
            <person name="Riley R."/>
            <person name="Ohm R."/>
            <person name="Sun H."/>
            <person name="Tunlid A."/>
            <person name="Henrissat B."/>
            <person name="Grigoriev I.V."/>
            <person name="Hibbett D.S."/>
            <person name="Martin F."/>
        </authorList>
    </citation>
    <scope>NUCLEOTIDE SEQUENCE [LARGE SCALE GENOMIC DNA]</scope>
    <source>
        <strain evidence="8">MAFF 305830</strain>
    </source>
</reference>
<evidence type="ECO:0000256" key="3">
    <source>
        <dbReference type="ARBA" id="ARBA00022737"/>
    </source>
</evidence>
<evidence type="ECO:0000256" key="6">
    <source>
        <dbReference type="SAM" id="MobiDB-lite"/>
    </source>
</evidence>
<evidence type="ECO:0000256" key="1">
    <source>
        <dbReference type="ARBA" id="ARBA00004123"/>
    </source>
</evidence>
<protein>
    <submittedName>
        <fullName evidence="7">Uncharacterized protein</fullName>
    </submittedName>
</protein>
<evidence type="ECO:0000256" key="4">
    <source>
        <dbReference type="ARBA" id="ARBA00023043"/>
    </source>
</evidence>
<evidence type="ECO:0000256" key="2">
    <source>
        <dbReference type="ARBA" id="ARBA00022553"/>
    </source>
</evidence>
<feature type="compositionally biased region" description="Basic and acidic residues" evidence="6">
    <location>
        <begin position="18"/>
        <end position="79"/>
    </location>
</feature>
<dbReference type="PANTHER" id="PTHR15263:SF1">
    <property type="entry name" value="NF-KAPPA-B INHIBITOR-LIKE PROTEIN 1"/>
    <property type="match status" value="1"/>
</dbReference>
<sequence length="222" mass="26333">MREQRKQELYRQEQAALEEARQRQRAKEEKRQAEERRMHMRQDEERRQAWARQQEQERAARQEEERRAQEARIREQNDRMTEMFQARDRSNQINSNMPKRYADAWDAYDEKWRRLASEVLAGGQPSITFATLPWPLLNPPSSPDAITRNAVGAFILSQWHSKNKTPRDRIRDALLRWHPDRFGRYLTCAPEGEERDNVKIGVGNVARSLNELLTKESPSAPL</sequence>
<dbReference type="EMBL" id="KN824277">
    <property type="protein sequence ID" value="KIM34183.1"/>
    <property type="molecule type" value="Genomic_DNA"/>
</dbReference>
<keyword evidence="5" id="KW-0539">Nucleus</keyword>
<gene>
    <name evidence="7" type="ORF">M408DRAFT_59824</name>
</gene>
<feature type="region of interest" description="Disordered" evidence="6">
    <location>
        <begin position="1"/>
        <end position="79"/>
    </location>
</feature>
<dbReference type="OrthoDB" id="412109at2759"/>
<dbReference type="HOGENOM" id="CLU_074404_0_0_1"/>
<name>A0A0C2X811_SERVB</name>
<accession>A0A0C2X811</accession>
<dbReference type="PANTHER" id="PTHR15263">
    <property type="entry name" value="I-KAPPA-B-LIKE PROTEIN IKBL"/>
    <property type="match status" value="1"/>
</dbReference>
<dbReference type="Proteomes" id="UP000054097">
    <property type="component" value="Unassembled WGS sequence"/>
</dbReference>
<dbReference type="InterPro" id="IPR038753">
    <property type="entry name" value="NFKBIL1"/>
</dbReference>
<evidence type="ECO:0000313" key="7">
    <source>
        <dbReference type="EMBL" id="KIM34183.1"/>
    </source>
</evidence>
<dbReference type="GO" id="GO:0005634">
    <property type="term" value="C:nucleus"/>
    <property type="evidence" value="ECO:0007669"/>
    <property type="project" value="UniProtKB-SubCell"/>
</dbReference>
<organism evidence="7 8">
    <name type="scientific">Serendipita vermifera MAFF 305830</name>
    <dbReference type="NCBI Taxonomy" id="933852"/>
    <lineage>
        <taxon>Eukaryota</taxon>
        <taxon>Fungi</taxon>
        <taxon>Dikarya</taxon>
        <taxon>Basidiomycota</taxon>
        <taxon>Agaricomycotina</taxon>
        <taxon>Agaricomycetes</taxon>
        <taxon>Sebacinales</taxon>
        <taxon>Serendipitaceae</taxon>
        <taxon>Serendipita</taxon>
    </lineage>
</organism>
<keyword evidence="2" id="KW-0597">Phosphoprotein</keyword>